<name>A0A848B9H5_9FIRM</name>
<organism evidence="1 2">
    <name type="scientific">Selenomonas bovis</name>
    <dbReference type="NCBI Taxonomy" id="416586"/>
    <lineage>
        <taxon>Bacteria</taxon>
        <taxon>Bacillati</taxon>
        <taxon>Bacillota</taxon>
        <taxon>Negativicutes</taxon>
        <taxon>Selenomonadales</taxon>
        <taxon>Selenomonadaceae</taxon>
        <taxon>Selenomonas</taxon>
    </lineage>
</organism>
<gene>
    <name evidence="1" type="ORF">HF878_10750</name>
</gene>
<protein>
    <submittedName>
        <fullName evidence="1">Uncharacterized protein</fullName>
    </submittedName>
</protein>
<accession>A0A848B9H5</accession>
<dbReference type="AlphaFoldDB" id="A0A848B9H5"/>
<reference evidence="1 2" key="1">
    <citation type="submission" date="2020-04" db="EMBL/GenBank/DDBJ databases">
        <authorList>
            <person name="Hitch T.C.A."/>
            <person name="Wylensek D."/>
            <person name="Clavel T."/>
        </authorList>
    </citation>
    <scope>NUCLEOTIDE SEQUENCE [LARGE SCALE GENOMIC DNA]</scope>
    <source>
        <strain evidence="1 2">PG-130-P53-12</strain>
    </source>
</reference>
<feature type="non-terminal residue" evidence="1">
    <location>
        <position position="1"/>
    </location>
</feature>
<sequence>HDGRWNEFYQLLAGRLYYQDFLDVYRFDYLIMRGDTALAEDMKHATGYTRFFEDETYVVYKRHEH</sequence>
<dbReference type="Proteomes" id="UP000543804">
    <property type="component" value="Unassembled WGS sequence"/>
</dbReference>
<evidence type="ECO:0000313" key="2">
    <source>
        <dbReference type="Proteomes" id="UP000543804"/>
    </source>
</evidence>
<dbReference type="RefSeq" id="WP_170078103.1">
    <property type="nucleotide sequence ID" value="NZ_JABAFA010000090.1"/>
</dbReference>
<comment type="caution">
    <text evidence="1">The sequence shown here is derived from an EMBL/GenBank/DDBJ whole genome shotgun (WGS) entry which is preliminary data.</text>
</comment>
<proteinExistence type="predicted"/>
<keyword evidence="2" id="KW-1185">Reference proteome</keyword>
<dbReference type="EMBL" id="JABAFA010000090">
    <property type="protein sequence ID" value="NMD99918.1"/>
    <property type="molecule type" value="Genomic_DNA"/>
</dbReference>
<evidence type="ECO:0000313" key="1">
    <source>
        <dbReference type="EMBL" id="NMD99918.1"/>
    </source>
</evidence>